<dbReference type="EMBL" id="JAJNDB010000001">
    <property type="protein sequence ID" value="MCD2192203.1"/>
    <property type="molecule type" value="Genomic_DNA"/>
</dbReference>
<dbReference type="SUPFAM" id="SSF55729">
    <property type="entry name" value="Acyl-CoA N-acyltransferases (Nat)"/>
    <property type="match status" value="1"/>
</dbReference>
<dbReference type="CDD" id="cd04301">
    <property type="entry name" value="NAT_SF"/>
    <property type="match status" value="1"/>
</dbReference>
<dbReference type="PROSITE" id="PS51186">
    <property type="entry name" value="GNAT"/>
    <property type="match status" value="1"/>
</dbReference>
<evidence type="ECO:0000256" key="1">
    <source>
        <dbReference type="ARBA" id="ARBA00022679"/>
    </source>
</evidence>
<name>A0ABS8P1T0_9PSEU</name>
<dbReference type="Gene3D" id="3.40.630.30">
    <property type="match status" value="1"/>
</dbReference>
<keyword evidence="1" id="KW-0808">Transferase</keyword>
<dbReference type="Proteomes" id="UP001199469">
    <property type="component" value="Unassembled WGS sequence"/>
</dbReference>
<sequence length="161" mass="17844">MADIEVVRAGADDTEEARDVRLRALADAPEAFAASREQEEAFDDAEWKRRVTTNAWFLARADGHAVGLACGIPEPQDDDGRHLVGMWVEPDFRGRGLSDLLVAAVMAWARREGAQTLALWVVDGNHRALGLYDRLGFESTGEQQPVPGRSEVMESRMRLIL</sequence>
<protein>
    <submittedName>
        <fullName evidence="4">GNAT family N-acetyltransferase</fullName>
    </submittedName>
</protein>
<proteinExistence type="predicted"/>
<reference evidence="4 5" key="1">
    <citation type="submission" date="2021-11" db="EMBL/GenBank/DDBJ databases">
        <title>Draft genome sequence of Actinomycetospora sp. SF1 isolated from the rhizosphere soil.</title>
        <authorList>
            <person name="Duangmal K."/>
            <person name="Chantavorakit T."/>
        </authorList>
    </citation>
    <scope>NUCLEOTIDE SEQUENCE [LARGE SCALE GENOMIC DNA]</scope>
    <source>
        <strain evidence="4 5">TBRC 5722</strain>
    </source>
</reference>
<dbReference type="InterPro" id="IPR000182">
    <property type="entry name" value="GNAT_dom"/>
</dbReference>
<evidence type="ECO:0000259" key="3">
    <source>
        <dbReference type="PROSITE" id="PS51186"/>
    </source>
</evidence>
<evidence type="ECO:0000313" key="4">
    <source>
        <dbReference type="EMBL" id="MCD2192203.1"/>
    </source>
</evidence>
<dbReference type="InterPro" id="IPR050680">
    <property type="entry name" value="YpeA/RimI_acetyltransf"/>
</dbReference>
<dbReference type="PANTHER" id="PTHR43420">
    <property type="entry name" value="ACETYLTRANSFERASE"/>
    <property type="match status" value="1"/>
</dbReference>
<dbReference type="InterPro" id="IPR016181">
    <property type="entry name" value="Acyl_CoA_acyltransferase"/>
</dbReference>
<evidence type="ECO:0000313" key="5">
    <source>
        <dbReference type="Proteomes" id="UP001199469"/>
    </source>
</evidence>
<feature type="domain" description="N-acetyltransferase" evidence="3">
    <location>
        <begin position="4"/>
        <end position="158"/>
    </location>
</feature>
<accession>A0ABS8P1T0</accession>
<organism evidence="4 5">
    <name type="scientific">Actinomycetospora endophytica</name>
    <dbReference type="NCBI Taxonomy" id="2291215"/>
    <lineage>
        <taxon>Bacteria</taxon>
        <taxon>Bacillati</taxon>
        <taxon>Actinomycetota</taxon>
        <taxon>Actinomycetes</taxon>
        <taxon>Pseudonocardiales</taxon>
        <taxon>Pseudonocardiaceae</taxon>
        <taxon>Actinomycetospora</taxon>
    </lineage>
</organism>
<dbReference type="Pfam" id="PF00583">
    <property type="entry name" value="Acetyltransf_1"/>
    <property type="match status" value="1"/>
</dbReference>
<comment type="caution">
    <text evidence="4">The sequence shown here is derived from an EMBL/GenBank/DDBJ whole genome shotgun (WGS) entry which is preliminary data.</text>
</comment>
<keyword evidence="2" id="KW-0012">Acyltransferase</keyword>
<gene>
    <name evidence="4" type="ORF">LQ327_02185</name>
</gene>
<evidence type="ECO:0000256" key="2">
    <source>
        <dbReference type="ARBA" id="ARBA00023315"/>
    </source>
</evidence>
<keyword evidence="5" id="KW-1185">Reference proteome</keyword>
<dbReference type="RefSeq" id="WP_230729891.1">
    <property type="nucleotide sequence ID" value="NZ_JAJNDB010000001.1"/>
</dbReference>